<evidence type="ECO:0000313" key="4">
    <source>
        <dbReference type="EMBL" id="MBD5772531.1"/>
    </source>
</evidence>
<sequence length="531" mass="60408">MLIWQWGLIASSLLLSLTLVLVLFRYFSLKRKTSDPDVDQDVSDKKNQSSSKIQTDALTEEKKQWLSLLNQQKSICAQLLAEVSTSDFQAKASLSCWAIFLDVEIHIIEASVPHSEIMPLLAAFKKILDKIDKAQEIDALFKSLKVNQTVLNELNKVIQRAGDKVSIQADITSGLNSQLDKLQATLTQEPKLDDELALLRAEMASLCEFIERLKLHLAEVKDEEGNEAYIETLEAFLNDSNESDFLNSIRSELDYKVADLKQLAANQKEIIAELKEQVRKAKEGVAGDGKHAGVYEISIARLEKALLESGHVVKRLEVKLDSLQTIKYNLNIDVMKRDEALKQKTAELALRSDTNTVQGTDIYGVFDEERNTMKNMEDLLHQDSFTEEGDSFANEQASKISSLRLMVNESELYVEMLEKDLDKARVLREDLEYKLLNPNDLSNDIDAQSGENTPTDQDLAEVENLREINDELDVERKRLLAELKDAEEQTEEFEKLQEKVDKIDEKIESVQEKYVEMEARYLAALMDKEDK</sequence>
<feature type="compositionally biased region" description="Polar residues" evidence="2">
    <location>
        <begin position="439"/>
        <end position="456"/>
    </location>
</feature>
<feature type="region of interest" description="Disordered" evidence="2">
    <location>
        <begin position="438"/>
        <end position="457"/>
    </location>
</feature>
<evidence type="ECO:0000256" key="3">
    <source>
        <dbReference type="SAM" id="Phobius"/>
    </source>
</evidence>
<dbReference type="Proteomes" id="UP000604161">
    <property type="component" value="Unassembled WGS sequence"/>
</dbReference>
<protein>
    <submittedName>
        <fullName evidence="4">Uncharacterized protein</fullName>
    </submittedName>
</protein>
<feature type="transmembrane region" description="Helical" evidence="3">
    <location>
        <begin position="6"/>
        <end position="27"/>
    </location>
</feature>
<keyword evidence="1" id="KW-0175">Coiled coil</keyword>
<evidence type="ECO:0000256" key="1">
    <source>
        <dbReference type="SAM" id="Coils"/>
    </source>
</evidence>
<keyword evidence="3" id="KW-0812">Transmembrane</keyword>
<dbReference type="EMBL" id="JACYFC010000007">
    <property type="protein sequence ID" value="MBD5772531.1"/>
    <property type="molecule type" value="Genomic_DNA"/>
</dbReference>
<reference evidence="4 5" key="1">
    <citation type="submission" date="2020-09" db="EMBL/GenBank/DDBJ databases">
        <title>Marinomonas sp. nov., isolated from the cysticercosis algae of Qingdao, China.</title>
        <authorList>
            <person name="Sun X."/>
        </authorList>
    </citation>
    <scope>NUCLEOTIDE SEQUENCE [LARGE SCALE GENOMIC DNA]</scope>
    <source>
        <strain evidence="4 5">SM2066</strain>
    </source>
</reference>
<dbReference type="RefSeq" id="WP_191595921.1">
    <property type="nucleotide sequence ID" value="NZ_JACYFC010000007.1"/>
</dbReference>
<organism evidence="4 5">
    <name type="scientific">Marinomonas colpomeniae</name>
    <dbReference type="NCBI Taxonomy" id="2774408"/>
    <lineage>
        <taxon>Bacteria</taxon>
        <taxon>Pseudomonadati</taxon>
        <taxon>Pseudomonadota</taxon>
        <taxon>Gammaproteobacteria</taxon>
        <taxon>Oceanospirillales</taxon>
        <taxon>Oceanospirillaceae</taxon>
        <taxon>Marinomonas</taxon>
    </lineage>
</organism>
<name>A0ABR8P2M8_9GAMM</name>
<proteinExistence type="predicted"/>
<keyword evidence="3" id="KW-1133">Transmembrane helix</keyword>
<feature type="coiled-coil region" evidence="1">
    <location>
        <begin position="257"/>
        <end position="284"/>
    </location>
</feature>
<evidence type="ECO:0000313" key="5">
    <source>
        <dbReference type="Proteomes" id="UP000604161"/>
    </source>
</evidence>
<accession>A0ABR8P2M8</accession>
<feature type="region of interest" description="Disordered" evidence="2">
    <location>
        <begin position="34"/>
        <end position="53"/>
    </location>
</feature>
<gene>
    <name evidence="4" type="ORF">IF202_15970</name>
</gene>
<keyword evidence="5" id="KW-1185">Reference proteome</keyword>
<comment type="caution">
    <text evidence="4">The sequence shown here is derived from an EMBL/GenBank/DDBJ whole genome shotgun (WGS) entry which is preliminary data.</text>
</comment>
<evidence type="ECO:0000256" key="2">
    <source>
        <dbReference type="SAM" id="MobiDB-lite"/>
    </source>
</evidence>
<keyword evidence="3" id="KW-0472">Membrane</keyword>
<feature type="coiled-coil region" evidence="1">
    <location>
        <begin position="462"/>
        <end position="520"/>
    </location>
</feature>